<evidence type="ECO:0000259" key="1">
    <source>
        <dbReference type="Pfam" id="PF10592"/>
    </source>
</evidence>
<name>A0ABT9Y2X4_9BACI</name>
<dbReference type="Proteomes" id="UP001224122">
    <property type="component" value="Unassembled WGS sequence"/>
</dbReference>
<organism evidence="2 3">
    <name type="scientific">Neobacillus ginsengisoli</name>
    <dbReference type="NCBI Taxonomy" id="904295"/>
    <lineage>
        <taxon>Bacteria</taxon>
        <taxon>Bacillati</taxon>
        <taxon>Bacillota</taxon>
        <taxon>Bacilli</taxon>
        <taxon>Bacillales</taxon>
        <taxon>Bacillaceae</taxon>
        <taxon>Neobacillus</taxon>
    </lineage>
</organism>
<dbReference type="RefSeq" id="WP_307414145.1">
    <property type="nucleotide sequence ID" value="NZ_JAUSTW010000018.1"/>
</dbReference>
<comment type="caution">
    <text evidence="2">The sequence shown here is derived from an EMBL/GenBank/DDBJ whole genome shotgun (WGS) entry which is preliminary data.</text>
</comment>
<protein>
    <recommendedName>
        <fullName evidence="1">Abortive phage infection protein C-terminal domain-containing protein</fullName>
    </recommendedName>
</protein>
<feature type="domain" description="Abortive phage infection protein C-terminal" evidence="1">
    <location>
        <begin position="46"/>
        <end position="343"/>
    </location>
</feature>
<dbReference type="InterPro" id="IPR018891">
    <property type="entry name" value="AIPR_C"/>
</dbReference>
<sequence length="391" mass="43965">MVALTTILLRSKFARRMPDPIDPKKEHHFMWVAAQDLPESIPANPNPRPSNTDLAVYQEVLDSFLNKGASTPYTFHLKNKGLDIIASYVKNTEKDQYEVGFNSSEGLANGKHSFEIMKKNAKEVGDQYVLVKITTNVHPDFVAEMAMGLNTSVQVHSESILNQKGAFDWIKEVLKNESYADKISYVENLNLPMDIRELISIMVLFNIDINSLEGNVADKHPKYAYSAKAKCLAQFEEHPESFGKLRLILKDILVLHDTIKLEGPLMHNKQGGKAGALGYVEKRTKSPIELIFIDKETKVYLSKGALFPVLAAFRWFVKEDPKSGLYVWKKKGGFDEVLSVWKKHGPRLMSSVQSAYNAVGKDPNALGKNTVTWSSTYSELLSALLEEQDDN</sequence>
<accession>A0ABT9Y2X4</accession>
<evidence type="ECO:0000313" key="3">
    <source>
        <dbReference type="Proteomes" id="UP001224122"/>
    </source>
</evidence>
<reference evidence="2 3" key="1">
    <citation type="submission" date="2023-07" db="EMBL/GenBank/DDBJ databases">
        <title>Genomic Encyclopedia of Type Strains, Phase IV (KMG-IV): sequencing the most valuable type-strain genomes for metagenomic binning, comparative biology and taxonomic classification.</title>
        <authorList>
            <person name="Goeker M."/>
        </authorList>
    </citation>
    <scope>NUCLEOTIDE SEQUENCE [LARGE SCALE GENOMIC DNA]</scope>
    <source>
        <strain evidence="2 3">DSM 27594</strain>
    </source>
</reference>
<dbReference type="EMBL" id="JAUSTW010000018">
    <property type="protein sequence ID" value="MDQ0202176.1"/>
    <property type="molecule type" value="Genomic_DNA"/>
</dbReference>
<evidence type="ECO:0000313" key="2">
    <source>
        <dbReference type="EMBL" id="MDQ0202176.1"/>
    </source>
</evidence>
<dbReference type="Pfam" id="PF10592">
    <property type="entry name" value="AIPR"/>
    <property type="match status" value="1"/>
</dbReference>
<keyword evidence="3" id="KW-1185">Reference proteome</keyword>
<gene>
    <name evidence="2" type="ORF">J2S10_005407</name>
</gene>
<proteinExistence type="predicted"/>